<sequence>TENERNIKLYEHFGFEIVDHASIPNSELKAWAMIRKKKVV</sequence>
<proteinExistence type="predicted"/>
<name>X1E5R8_9ZZZZ</name>
<dbReference type="Gene3D" id="3.40.630.30">
    <property type="match status" value="1"/>
</dbReference>
<evidence type="ECO:0008006" key="2">
    <source>
        <dbReference type="Google" id="ProtNLM"/>
    </source>
</evidence>
<gene>
    <name evidence="1" type="ORF">S01H4_37996</name>
</gene>
<protein>
    <recommendedName>
        <fullName evidence="2">N-acetyltransferase domain-containing protein</fullName>
    </recommendedName>
</protein>
<organism evidence="1">
    <name type="scientific">marine sediment metagenome</name>
    <dbReference type="NCBI Taxonomy" id="412755"/>
    <lineage>
        <taxon>unclassified sequences</taxon>
        <taxon>metagenomes</taxon>
        <taxon>ecological metagenomes</taxon>
    </lineage>
</organism>
<reference evidence="1" key="1">
    <citation type="journal article" date="2014" name="Front. Microbiol.">
        <title>High frequency of phylogenetically diverse reductive dehalogenase-homologous genes in deep subseafloor sedimentary metagenomes.</title>
        <authorList>
            <person name="Kawai M."/>
            <person name="Futagami T."/>
            <person name="Toyoda A."/>
            <person name="Takaki Y."/>
            <person name="Nishi S."/>
            <person name="Hori S."/>
            <person name="Arai W."/>
            <person name="Tsubouchi T."/>
            <person name="Morono Y."/>
            <person name="Uchiyama I."/>
            <person name="Ito T."/>
            <person name="Fujiyama A."/>
            <person name="Inagaki F."/>
            <person name="Takami H."/>
        </authorList>
    </citation>
    <scope>NUCLEOTIDE SEQUENCE</scope>
    <source>
        <strain evidence="1">Expedition CK06-06</strain>
    </source>
</reference>
<dbReference type="EMBL" id="BART01020452">
    <property type="protein sequence ID" value="GAH03978.1"/>
    <property type="molecule type" value="Genomic_DNA"/>
</dbReference>
<dbReference type="AlphaFoldDB" id="X1E5R8"/>
<accession>X1E5R8</accession>
<evidence type="ECO:0000313" key="1">
    <source>
        <dbReference type="EMBL" id="GAH03978.1"/>
    </source>
</evidence>
<feature type="non-terminal residue" evidence="1">
    <location>
        <position position="1"/>
    </location>
</feature>
<comment type="caution">
    <text evidence="1">The sequence shown here is derived from an EMBL/GenBank/DDBJ whole genome shotgun (WGS) entry which is preliminary data.</text>
</comment>